<dbReference type="GO" id="GO:0006308">
    <property type="term" value="P:DNA catabolic process"/>
    <property type="evidence" value="ECO:0007669"/>
    <property type="project" value="UniProtKB-UniRule"/>
</dbReference>
<sequence length="85" mass="9479">MPTPDATSPDRTYRDAIAELETLLRRLETENVDVDDLTANAQRAAELIRFCKQRLRTAEASLDRVFDALDDEDEEPAGAADDDAL</sequence>
<dbReference type="EMBL" id="CP032317">
    <property type="protein sequence ID" value="AYA37100.1"/>
    <property type="molecule type" value="Genomic_DNA"/>
</dbReference>
<comment type="catalytic activity">
    <reaction evidence="6">
        <text>Exonucleolytic cleavage in either 5'- to 3'- or 3'- to 5'-direction to yield nucleoside 5'-phosphates.</text>
        <dbReference type="EC" id="3.1.11.6"/>
    </reaction>
</comment>
<keyword evidence="3 6" id="KW-0540">Nuclease</keyword>
<comment type="subunit">
    <text evidence="6">Heterooligomer composed of large and small subunits.</text>
</comment>
<keyword evidence="4 6" id="KW-0378">Hydrolase</keyword>
<dbReference type="NCBIfam" id="TIGR01280">
    <property type="entry name" value="xseB"/>
    <property type="match status" value="1"/>
</dbReference>
<organism evidence="8 9">
    <name type="scientific">Hymenobacter oligotrophus</name>
    <dbReference type="NCBI Taxonomy" id="2319843"/>
    <lineage>
        <taxon>Bacteria</taxon>
        <taxon>Pseudomonadati</taxon>
        <taxon>Bacteroidota</taxon>
        <taxon>Cytophagia</taxon>
        <taxon>Cytophagales</taxon>
        <taxon>Hymenobacteraceae</taxon>
        <taxon>Hymenobacter</taxon>
    </lineage>
</organism>
<keyword evidence="5 6" id="KW-0269">Exonuclease</keyword>
<dbReference type="OrthoDB" id="9813898at2"/>
<dbReference type="EC" id="3.1.11.6" evidence="6"/>
<accession>A0A3B7R165</accession>
<dbReference type="AlphaFoldDB" id="A0A3B7R165"/>
<comment type="similarity">
    <text evidence="1 6">Belongs to the XseB family.</text>
</comment>
<keyword evidence="7" id="KW-0175">Coiled coil</keyword>
<dbReference type="HAMAP" id="MF_00337">
    <property type="entry name" value="Exonuc_7_S"/>
    <property type="match status" value="1"/>
</dbReference>
<evidence type="ECO:0000256" key="2">
    <source>
        <dbReference type="ARBA" id="ARBA00022490"/>
    </source>
</evidence>
<evidence type="ECO:0000256" key="1">
    <source>
        <dbReference type="ARBA" id="ARBA00009998"/>
    </source>
</evidence>
<evidence type="ECO:0000313" key="8">
    <source>
        <dbReference type="EMBL" id="AYA37100.1"/>
    </source>
</evidence>
<evidence type="ECO:0000256" key="4">
    <source>
        <dbReference type="ARBA" id="ARBA00022801"/>
    </source>
</evidence>
<evidence type="ECO:0000256" key="6">
    <source>
        <dbReference type="HAMAP-Rule" id="MF_00337"/>
    </source>
</evidence>
<dbReference type="SUPFAM" id="SSF116842">
    <property type="entry name" value="XseB-like"/>
    <property type="match status" value="1"/>
</dbReference>
<protein>
    <recommendedName>
        <fullName evidence="6">Exodeoxyribonuclease 7 small subunit</fullName>
        <ecNumber evidence="6">3.1.11.6</ecNumber>
    </recommendedName>
    <alternativeName>
        <fullName evidence="6">Exodeoxyribonuclease VII small subunit</fullName>
        <shortName evidence="6">Exonuclease VII small subunit</shortName>
    </alternativeName>
</protein>
<dbReference type="GO" id="GO:0008855">
    <property type="term" value="F:exodeoxyribonuclease VII activity"/>
    <property type="evidence" value="ECO:0007669"/>
    <property type="project" value="UniProtKB-UniRule"/>
</dbReference>
<proteinExistence type="inferred from homology"/>
<keyword evidence="2 6" id="KW-0963">Cytoplasm</keyword>
<dbReference type="GO" id="GO:0009318">
    <property type="term" value="C:exodeoxyribonuclease VII complex"/>
    <property type="evidence" value="ECO:0007669"/>
    <property type="project" value="UniProtKB-UniRule"/>
</dbReference>
<gene>
    <name evidence="6 8" type="primary">xseB</name>
    <name evidence="8" type="ORF">D3Y59_08550</name>
</gene>
<feature type="coiled-coil region" evidence="7">
    <location>
        <begin position="10"/>
        <end position="40"/>
    </location>
</feature>
<evidence type="ECO:0000256" key="7">
    <source>
        <dbReference type="SAM" id="Coils"/>
    </source>
</evidence>
<dbReference type="Gene3D" id="1.10.287.1040">
    <property type="entry name" value="Exonuclease VII, small subunit"/>
    <property type="match status" value="1"/>
</dbReference>
<dbReference type="KEGG" id="hyh:D3Y59_08550"/>
<dbReference type="GO" id="GO:0005737">
    <property type="term" value="C:cytoplasm"/>
    <property type="evidence" value="ECO:0007669"/>
    <property type="project" value="UniProtKB-SubCell"/>
</dbReference>
<dbReference type="Proteomes" id="UP000262802">
    <property type="component" value="Chromosome"/>
</dbReference>
<evidence type="ECO:0000256" key="5">
    <source>
        <dbReference type="ARBA" id="ARBA00022839"/>
    </source>
</evidence>
<reference evidence="8 9" key="1">
    <citation type="submission" date="2018-09" db="EMBL/GenBank/DDBJ databases">
        <title>Hymenobacter medium sp. nov., isolated from R2A medium.</title>
        <authorList>
            <person name="Yingchao G."/>
        </authorList>
    </citation>
    <scope>NUCLEOTIDE SEQUENCE [LARGE SCALE GENOMIC DNA]</scope>
    <source>
        <strain evidence="9">sh-6</strain>
    </source>
</reference>
<comment type="subcellular location">
    <subcellularLocation>
        <location evidence="6">Cytoplasm</location>
    </subcellularLocation>
</comment>
<dbReference type="InterPro" id="IPR037004">
    <property type="entry name" value="Exonuc_VII_ssu_sf"/>
</dbReference>
<dbReference type="InterPro" id="IPR003761">
    <property type="entry name" value="Exonuc_VII_S"/>
</dbReference>
<comment type="function">
    <text evidence="6">Bidirectionally degrades single-stranded DNA into large acid-insoluble oligonucleotides, which are then degraded further into small acid-soluble oligonucleotides.</text>
</comment>
<evidence type="ECO:0000256" key="3">
    <source>
        <dbReference type="ARBA" id="ARBA00022722"/>
    </source>
</evidence>
<dbReference type="RefSeq" id="WP_119444676.1">
    <property type="nucleotide sequence ID" value="NZ_CP032317.1"/>
</dbReference>
<keyword evidence="9" id="KW-1185">Reference proteome</keyword>
<name>A0A3B7R165_9BACT</name>
<dbReference type="Pfam" id="PF02609">
    <property type="entry name" value="Exonuc_VII_S"/>
    <property type="match status" value="1"/>
</dbReference>
<evidence type="ECO:0000313" key="9">
    <source>
        <dbReference type="Proteomes" id="UP000262802"/>
    </source>
</evidence>